<evidence type="ECO:0000256" key="1">
    <source>
        <dbReference type="ARBA" id="ARBA00010243"/>
    </source>
</evidence>
<evidence type="ECO:0000256" key="3">
    <source>
        <dbReference type="ARBA" id="ARBA00022723"/>
    </source>
</evidence>
<dbReference type="CDD" id="cd08071">
    <property type="entry name" value="MPN_DUF2466"/>
    <property type="match status" value="1"/>
</dbReference>
<dbReference type="NCBIfam" id="TIGR00608">
    <property type="entry name" value="radc"/>
    <property type="match status" value="1"/>
</dbReference>
<dbReference type="PROSITE" id="PS50249">
    <property type="entry name" value="MPN"/>
    <property type="match status" value="1"/>
</dbReference>
<accession>A0A1Q8QX30</accession>
<dbReference type="InterPro" id="IPR046778">
    <property type="entry name" value="UPF0758_N"/>
</dbReference>
<dbReference type="SUPFAM" id="SSF47781">
    <property type="entry name" value="RuvA domain 2-like"/>
    <property type="match status" value="1"/>
</dbReference>
<dbReference type="Pfam" id="PF20582">
    <property type="entry name" value="UPF0758_N"/>
    <property type="match status" value="1"/>
</dbReference>
<feature type="domain" description="MPN" evidence="8">
    <location>
        <begin position="105"/>
        <end position="227"/>
    </location>
</feature>
<keyword evidence="5" id="KW-0862">Zinc</keyword>
<gene>
    <name evidence="9" type="ORF">DSOL_2181</name>
</gene>
<dbReference type="STRING" id="1888891.DSOL_2181"/>
<dbReference type="GO" id="GO:0006508">
    <property type="term" value="P:proteolysis"/>
    <property type="evidence" value="ECO:0007669"/>
    <property type="project" value="UniProtKB-KW"/>
</dbReference>
<evidence type="ECO:0000256" key="6">
    <source>
        <dbReference type="ARBA" id="ARBA00023049"/>
    </source>
</evidence>
<dbReference type="InterPro" id="IPR020891">
    <property type="entry name" value="UPF0758_CS"/>
</dbReference>
<comment type="similarity">
    <text evidence="1 7">Belongs to the UPF0758 family.</text>
</comment>
<dbReference type="Pfam" id="PF04002">
    <property type="entry name" value="RadC"/>
    <property type="match status" value="1"/>
</dbReference>
<keyword evidence="2" id="KW-0645">Protease</keyword>
<evidence type="ECO:0000313" key="9">
    <source>
        <dbReference type="EMBL" id="OLN31886.1"/>
    </source>
</evidence>
<dbReference type="AlphaFoldDB" id="A0A1Q8QX30"/>
<evidence type="ECO:0000259" key="8">
    <source>
        <dbReference type="PROSITE" id="PS50249"/>
    </source>
</evidence>
<dbReference type="InterPro" id="IPR001405">
    <property type="entry name" value="UPF0758"/>
</dbReference>
<evidence type="ECO:0000256" key="4">
    <source>
        <dbReference type="ARBA" id="ARBA00022801"/>
    </source>
</evidence>
<evidence type="ECO:0000256" key="7">
    <source>
        <dbReference type="RuleBase" id="RU003797"/>
    </source>
</evidence>
<dbReference type="PANTHER" id="PTHR30471:SF3">
    <property type="entry name" value="UPF0758 PROTEIN YEES-RELATED"/>
    <property type="match status" value="1"/>
</dbReference>
<dbReference type="SUPFAM" id="SSF102712">
    <property type="entry name" value="JAB1/MPN domain"/>
    <property type="match status" value="1"/>
</dbReference>
<keyword evidence="4" id="KW-0378">Hydrolase</keyword>
<dbReference type="Proteomes" id="UP000186102">
    <property type="component" value="Unassembled WGS sequence"/>
</dbReference>
<dbReference type="Gene3D" id="3.40.140.10">
    <property type="entry name" value="Cytidine Deaminase, domain 2"/>
    <property type="match status" value="1"/>
</dbReference>
<protein>
    <submittedName>
        <fullName evidence="9">DNA repair protein RadC</fullName>
    </submittedName>
</protein>
<dbReference type="NCBIfam" id="NF000642">
    <property type="entry name" value="PRK00024.1"/>
    <property type="match status" value="1"/>
</dbReference>
<dbReference type="OrthoDB" id="9804482at2"/>
<dbReference type="InterPro" id="IPR037518">
    <property type="entry name" value="MPN"/>
</dbReference>
<dbReference type="GO" id="GO:0046872">
    <property type="term" value="F:metal ion binding"/>
    <property type="evidence" value="ECO:0007669"/>
    <property type="project" value="UniProtKB-KW"/>
</dbReference>
<dbReference type="RefSeq" id="WP_075364819.1">
    <property type="nucleotide sequence ID" value="NZ_MLBF01000013.1"/>
</dbReference>
<dbReference type="PANTHER" id="PTHR30471">
    <property type="entry name" value="DNA REPAIR PROTEIN RADC"/>
    <property type="match status" value="1"/>
</dbReference>
<dbReference type="EMBL" id="MLBF01000013">
    <property type="protein sequence ID" value="OLN31886.1"/>
    <property type="molecule type" value="Genomic_DNA"/>
</dbReference>
<evidence type="ECO:0000313" key="10">
    <source>
        <dbReference type="Proteomes" id="UP000186102"/>
    </source>
</evidence>
<evidence type="ECO:0000256" key="2">
    <source>
        <dbReference type="ARBA" id="ARBA00022670"/>
    </source>
</evidence>
<evidence type="ECO:0000256" key="5">
    <source>
        <dbReference type="ARBA" id="ARBA00022833"/>
    </source>
</evidence>
<keyword evidence="6" id="KW-0482">Metalloprotease</keyword>
<sequence>MDYRRLKDLPEELLPRERLYQTGPEALSNREVLAILLRTGIKGENVLTLAERVLIEVGGLAGLGKLTVHELAQLHGLGKAKAAEVKAALELGRRSVSVDPMSRPVVNSPQDVAHIVMEEMRFLDREHFRVVSLSTKNHVLGISPISIGSLNSSLVHPRECFKEAIRRNSNAIILLHNHPSGDPTPSKEDIDVTRRLADGGKILGIEVLDHVIIGDNRFISLKERGII</sequence>
<reference evidence="9 10" key="1">
    <citation type="submission" date="2016-09" db="EMBL/GenBank/DDBJ databases">
        <title>Complete genome of Desulfosporosinus sp. OL.</title>
        <authorList>
            <person name="Mardanov A."/>
            <person name="Beletsky A."/>
            <person name="Panova A."/>
            <person name="Karnachuk O."/>
            <person name="Ravin N."/>
        </authorList>
    </citation>
    <scope>NUCLEOTIDE SEQUENCE [LARGE SCALE GENOMIC DNA]</scope>
    <source>
        <strain evidence="9 10">OL</strain>
    </source>
</reference>
<keyword evidence="10" id="KW-1185">Reference proteome</keyword>
<dbReference type="PROSITE" id="PS01302">
    <property type="entry name" value="UPF0758"/>
    <property type="match status" value="1"/>
</dbReference>
<name>A0A1Q8QX30_9FIRM</name>
<dbReference type="GO" id="GO:0008237">
    <property type="term" value="F:metallopeptidase activity"/>
    <property type="evidence" value="ECO:0007669"/>
    <property type="project" value="UniProtKB-KW"/>
</dbReference>
<keyword evidence="3" id="KW-0479">Metal-binding</keyword>
<comment type="caution">
    <text evidence="9">The sequence shown here is derived from an EMBL/GenBank/DDBJ whole genome shotgun (WGS) entry which is preliminary data.</text>
</comment>
<dbReference type="InterPro" id="IPR010994">
    <property type="entry name" value="RuvA_2-like"/>
</dbReference>
<proteinExistence type="inferred from homology"/>
<dbReference type="InterPro" id="IPR025657">
    <property type="entry name" value="RadC_JAB"/>
</dbReference>
<organism evidence="9 10">
    <name type="scientific">Desulfosporosinus metallidurans</name>
    <dbReference type="NCBI Taxonomy" id="1888891"/>
    <lineage>
        <taxon>Bacteria</taxon>
        <taxon>Bacillati</taxon>
        <taxon>Bacillota</taxon>
        <taxon>Clostridia</taxon>
        <taxon>Eubacteriales</taxon>
        <taxon>Desulfitobacteriaceae</taxon>
        <taxon>Desulfosporosinus</taxon>
    </lineage>
</organism>